<name>A0A926HRZ6_9FIRM</name>
<dbReference type="InterPro" id="IPR000524">
    <property type="entry name" value="Tscrpt_reg_HTH_GntR"/>
</dbReference>
<dbReference type="InterPro" id="IPR011663">
    <property type="entry name" value="UTRA"/>
</dbReference>
<dbReference type="Proteomes" id="UP000651482">
    <property type="component" value="Unassembled WGS sequence"/>
</dbReference>
<dbReference type="GO" id="GO:0003700">
    <property type="term" value="F:DNA-binding transcription factor activity"/>
    <property type="evidence" value="ECO:0007669"/>
    <property type="project" value="InterPro"/>
</dbReference>
<organism evidence="5 6">
    <name type="scientific">Yeguia hominis</name>
    <dbReference type="NCBI Taxonomy" id="2763662"/>
    <lineage>
        <taxon>Bacteria</taxon>
        <taxon>Bacillati</taxon>
        <taxon>Bacillota</taxon>
        <taxon>Clostridia</taxon>
        <taxon>Eubacteriales</taxon>
        <taxon>Yeguiaceae</taxon>
        <taxon>Yeguia</taxon>
    </lineage>
</organism>
<dbReference type="Gene3D" id="3.40.1410.10">
    <property type="entry name" value="Chorismate lyase-like"/>
    <property type="match status" value="1"/>
</dbReference>
<evidence type="ECO:0000313" key="5">
    <source>
        <dbReference type="EMBL" id="MBC8533763.1"/>
    </source>
</evidence>
<dbReference type="CDD" id="cd07377">
    <property type="entry name" value="WHTH_GntR"/>
    <property type="match status" value="1"/>
</dbReference>
<evidence type="ECO:0000256" key="2">
    <source>
        <dbReference type="ARBA" id="ARBA00023125"/>
    </source>
</evidence>
<dbReference type="SMART" id="SM00866">
    <property type="entry name" value="UTRA"/>
    <property type="match status" value="1"/>
</dbReference>
<keyword evidence="3" id="KW-0804">Transcription</keyword>
<gene>
    <name evidence="5" type="ORF">IAG03_07045</name>
</gene>
<evidence type="ECO:0000256" key="1">
    <source>
        <dbReference type="ARBA" id="ARBA00023015"/>
    </source>
</evidence>
<keyword evidence="2" id="KW-0238">DNA-binding</keyword>
<dbReference type="PANTHER" id="PTHR44846">
    <property type="entry name" value="MANNOSYL-D-GLYCERATE TRANSPORT/METABOLISM SYSTEM REPRESSOR MNGR-RELATED"/>
    <property type="match status" value="1"/>
</dbReference>
<dbReference type="InterPro" id="IPR036390">
    <property type="entry name" value="WH_DNA-bd_sf"/>
</dbReference>
<dbReference type="SUPFAM" id="SSF64288">
    <property type="entry name" value="Chorismate lyase-like"/>
    <property type="match status" value="1"/>
</dbReference>
<dbReference type="EMBL" id="JACRSN010000008">
    <property type="protein sequence ID" value="MBC8533763.1"/>
    <property type="molecule type" value="Genomic_DNA"/>
</dbReference>
<dbReference type="GO" id="GO:0045892">
    <property type="term" value="P:negative regulation of DNA-templated transcription"/>
    <property type="evidence" value="ECO:0007669"/>
    <property type="project" value="TreeGrafter"/>
</dbReference>
<protein>
    <submittedName>
        <fullName evidence="5">GntR family transcriptional regulator</fullName>
    </submittedName>
</protein>
<dbReference type="SMART" id="SM00345">
    <property type="entry name" value="HTH_GNTR"/>
    <property type="match status" value="1"/>
</dbReference>
<dbReference type="SUPFAM" id="SSF46785">
    <property type="entry name" value="Winged helix' DNA-binding domain"/>
    <property type="match status" value="1"/>
</dbReference>
<dbReference type="PANTHER" id="PTHR44846:SF1">
    <property type="entry name" value="MANNOSYL-D-GLYCERATE TRANSPORT_METABOLISM SYSTEM REPRESSOR MNGR-RELATED"/>
    <property type="match status" value="1"/>
</dbReference>
<keyword evidence="1" id="KW-0805">Transcription regulation</keyword>
<dbReference type="InterPro" id="IPR050679">
    <property type="entry name" value="Bact_HTH_transcr_reg"/>
</dbReference>
<evidence type="ECO:0000259" key="4">
    <source>
        <dbReference type="PROSITE" id="PS50949"/>
    </source>
</evidence>
<evidence type="ECO:0000313" key="6">
    <source>
        <dbReference type="Proteomes" id="UP000651482"/>
    </source>
</evidence>
<proteinExistence type="predicted"/>
<accession>A0A926HRZ6</accession>
<feature type="domain" description="HTH gntR-type" evidence="4">
    <location>
        <begin position="14"/>
        <end position="82"/>
    </location>
</feature>
<dbReference type="GO" id="GO:0003677">
    <property type="term" value="F:DNA binding"/>
    <property type="evidence" value="ECO:0007669"/>
    <property type="project" value="UniProtKB-KW"/>
</dbReference>
<dbReference type="RefSeq" id="WP_249319412.1">
    <property type="nucleotide sequence ID" value="NZ_JACRSN010000008.1"/>
</dbReference>
<dbReference type="Pfam" id="PF07702">
    <property type="entry name" value="UTRA"/>
    <property type="match status" value="1"/>
</dbReference>
<reference evidence="5" key="1">
    <citation type="submission" date="2020-08" db="EMBL/GenBank/DDBJ databases">
        <title>Genome public.</title>
        <authorList>
            <person name="Liu C."/>
            <person name="Sun Q."/>
        </authorList>
    </citation>
    <scope>NUCLEOTIDE SEQUENCE</scope>
    <source>
        <strain evidence="5">NSJ-40</strain>
    </source>
</reference>
<sequence length="233" mass="26459">MEIQNETIERNSTIPLYKQIKAIMIRYVLSEHSGYDTPIPTEMEIAEHFHVSRPTVRQAIREMVVEGYLYRISGKGTFVSKPKIEQTSLENLTSFRYCVPSKSDTAKTVVIRLMLTSAGKTIGEKLHVNPQAEVILLERLMSVDDEPLIFVQSYLKYPQCNCMFTNDLTQDSMHQILIRNGIPLFRAARELESIPAGLTEEKYLQMAPGAPVTRLETLACLMDNTPVAYTDAR</sequence>
<dbReference type="PRINTS" id="PR00035">
    <property type="entry name" value="HTHGNTR"/>
</dbReference>
<dbReference type="Gene3D" id="1.10.10.10">
    <property type="entry name" value="Winged helix-like DNA-binding domain superfamily/Winged helix DNA-binding domain"/>
    <property type="match status" value="1"/>
</dbReference>
<dbReference type="AlphaFoldDB" id="A0A926HRZ6"/>
<comment type="caution">
    <text evidence="5">The sequence shown here is derived from an EMBL/GenBank/DDBJ whole genome shotgun (WGS) entry which is preliminary data.</text>
</comment>
<evidence type="ECO:0000256" key="3">
    <source>
        <dbReference type="ARBA" id="ARBA00023163"/>
    </source>
</evidence>
<dbReference type="Pfam" id="PF00392">
    <property type="entry name" value="GntR"/>
    <property type="match status" value="1"/>
</dbReference>
<dbReference type="InterPro" id="IPR028978">
    <property type="entry name" value="Chorismate_lyase_/UTRA_dom_sf"/>
</dbReference>
<keyword evidence="6" id="KW-1185">Reference proteome</keyword>
<dbReference type="InterPro" id="IPR036388">
    <property type="entry name" value="WH-like_DNA-bd_sf"/>
</dbReference>
<dbReference type="PROSITE" id="PS50949">
    <property type="entry name" value="HTH_GNTR"/>
    <property type="match status" value="1"/>
</dbReference>